<reference evidence="3" key="1">
    <citation type="submission" date="2023-01" db="EMBL/GenBank/DDBJ databases">
        <title>Genome assembly of the deep-sea coral Lophelia pertusa.</title>
        <authorList>
            <person name="Herrera S."/>
            <person name="Cordes E."/>
        </authorList>
    </citation>
    <scope>NUCLEOTIDE SEQUENCE</scope>
    <source>
        <strain evidence="3">USNM1676648</strain>
        <tissue evidence="3">Polyp</tissue>
    </source>
</reference>
<dbReference type="SMART" id="SM00409">
    <property type="entry name" value="IG"/>
    <property type="match status" value="1"/>
</dbReference>
<evidence type="ECO:0000256" key="1">
    <source>
        <dbReference type="ARBA" id="ARBA00023319"/>
    </source>
</evidence>
<name>A0A9X0D676_9CNID</name>
<feature type="domain" description="Ig-like" evidence="2">
    <location>
        <begin position="165"/>
        <end position="239"/>
    </location>
</feature>
<keyword evidence="1" id="KW-0393">Immunoglobulin domain</keyword>
<dbReference type="OrthoDB" id="5971880at2759"/>
<dbReference type="PANTHER" id="PTHR10075:SF14">
    <property type="entry name" value="CELL ADHESION MOLECULE DSCAM2-RELATED"/>
    <property type="match status" value="1"/>
</dbReference>
<dbReference type="InterPro" id="IPR003598">
    <property type="entry name" value="Ig_sub2"/>
</dbReference>
<dbReference type="InterPro" id="IPR007110">
    <property type="entry name" value="Ig-like_dom"/>
</dbReference>
<dbReference type="EMBL" id="MU825447">
    <property type="protein sequence ID" value="KAJ7388887.1"/>
    <property type="molecule type" value="Genomic_DNA"/>
</dbReference>
<dbReference type="PANTHER" id="PTHR10075">
    <property type="entry name" value="BASIGIN RELATED"/>
    <property type="match status" value="1"/>
</dbReference>
<dbReference type="InterPro" id="IPR036179">
    <property type="entry name" value="Ig-like_dom_sf"/>
</dbReference>
<dbReference type="InterPro" id="IPR003599">
    <property type="entry name" value="Ig_sub"/>
</dbReference>
<evidence type="ECO:0000313" key="4">
    <source>
        <dbReference type="Proteomes" id="UP001163046"/>
    </source>
</evidence>
<dbReference type="PROSITE" id="PS50835">
    <property type="entry name" value="IG_LIKE"/>
    <property type="match status" value="1"/>
</dbReference>
<dbReference type="SMART" id="SM00408">
    <property type="entry name" value="IGc2"/>
    <property type="match status" value="1"/>
</dbReference>
<keyword evidence="3" id="KW-0675">Receptor</keyword>
<dbReference type="InterPro" id="IPR013783">
    <property type="entry name" value="Ig-like_fold"/>
</dbReference>
<dbReference type="SUPFAM" id="SSF48726">
    <property type="entry name" value="Immunoglobulin"/>
    <property type="match status" value="1"/>
</dbReference>
<comment type="caution">
    <text evidence="3">The sequence shown here is derived from an EMBL/GenBank/DDBJ whole genome shotgun (WGS) entry which is preliminary data.</text>
</comment>
<keyword evidence="4" id="KW-1185">Reference proteome</keyword>
<protein>
    <submittedName>
        <fullName evidence="3">Netrin receptor unc5c</fullName>
    </submittedName>
</protein>
<dbReference type="Gene3D" id="2.60.40.10">
    <property type="entry name" value="Immunoglobulins"/>
    <property type="match status" value="2"/>
</dbReference>
<dbReference type="AlphaFoldDB" id="A0A9X0D676"/>
<proteinExistence type="predicted"/>
<evidence type="ECO:0000313" key="3">
    <source>
        <dbReference type="EMBL" id="KAJ7388887.1"/>
    </source>
</evidence>
<dbReference type="Proteomes" id="UP001163046">
    <property type="component" value="Unassembled WGS sequence"/>
</dbReference>
<sequence length="329" mass="37451">MDECNAEKRTPDGITSRKCFTCIFNYGSCRFSKVSEGNITSPKERDKSPIFHQAPQSIHYYVTHNQPANLTWVATNVCKIQIKCNRKKFQDGDTRVCGKTRTRMKTKIVTVADFPKKTRIITCQCKVWGKIAVRTEKIILEKAFLRRNFGTVRDQLHNVVSPNMSVVLQCKPPVGSPRPNITWYKNGKALLLRGRRVRLRSRNGLIIKRVQMRDSGEYQCVAKNMAARREGPVMTLDVRENISTAVCTENQWPCTSSPDCNSGSNTSLDCEPPILLVGTQDGLYSIDLLNTSTQWRRIEAKNIVSLDFGLDPNLIYWSDKKGINRFFHA</sequence>
<dbReference type="Pfam" id="PF13927">
    <property type="entry name" value="Ig_3"/>
    <property type="match status" value="1"/>
</dbReference>
<evidence type="ECO:0000259" key="2">
    <source>
        <dbReference type="PROSITE" id="PS50835"/>
    </source>
</evidence>
<organism evidence="3 4">
    <name type="scientific">Desmophyllum pertusum</name>
    <dbReference type="NCBI Taxonomy" id="174260"/>
    <lineage>
        <taxon>Eukaryota</taxon>
        <taxon>Metazoa</taxon>
        <taxon>Cnidaria</taxon>
        <taxon>Anthozoa</taxon>
        <taxon>Hexacorallia</taxon>
        <taxon>Scleractinia</taxon>
        <taxon>Caryophylliina</taxon>
        <taxon>Caryophylliidae</taxon>
        <taxon>Desmophyllum</taxon>
    </lineage>
</organism>
<gene>
    <name evidence="3" type="primary">UNC5C_2</name>
    <name evidence="3" type="ORF">OS493_035033</name>
</gene>
<accession>A0A9X0D676</accession>